<keyword evidence="2" id="KW-0548">Nucleotidyltransferase</keyword>
<dbReference type="Gene3D" id="3.10.10.10">
    <property type="entry name" value="HIV Type 1 Reverse Transcriptase, subunit A, domain 1"/>
    <property type="match status" value="1"/>
</dbReference>
<keyword evidence="5" id="KW-0378">Hydrolase</keyword>
<dbReference type="Pfam" id="PF17917">
    <property type="entry name" value="RT_RNaseH"/>
    <property type="match status" value="1"/>
</dbReference>
<dbReference type="RefSeq" id="XP_067923679.1">
    <property type="nucleotide sequence ID" value="XM_068064345.1"/>
</dbReference>
<dbReference type="VEuPathDB" id="ToxoDB:CSUI_004151"/>
<accession>A0A2C6KCX0</accession>
<evidence type="ECO:0000313" key="9">
    <source>
        <dbReference type="Proteomes" id="UP000221165"/>
    </source>
</evidence>
<dbReference type="InterPro" id="IPR041373">
    <property type="entry name" value="RT_RNaseH"/>
</dbReference>
<keyword evidence="3" id="KW-0540">Nuclease</keyword>
<dbReference type="GO" id="GO:0016787">
    <property type="term" value="F:hydrolase activity"/>
    <property type="evidence" value="ECO:0007669"/>
    <property type="project" value="UniProtKB-KW"/>
</dbReference>
<dbReference type="SUPFAM" id="SSF56672">
    <property type="entry name" value="DNA/RNA polymerases"/>
    <property type="match status" value="1"/>
</dbReference>
<organism evidence="8 9">
    <name type="scientific">Cystoisospora suis</name>
    <dbReference type="NCBI Taxonomy" id="483139"/>
    <lineage>
        <taxon>Eukaryota</taxon>
        <taxon>Sar</taxon>
        <taxon>Alveolata</taxon>
        <taxon>Apicomplexa</taxon>
        <taxon>Conoidasida</taxon>
        <taxon>Coccidia</taxon>
        <taxon>Eucoccidiorida</taxon>
        <taxon>Eimeriorina</taxon>
        <taxon>Sarcocystidae</taxon>
        <taxon>Cystoisospora</taxon>
    </lineage>
</organism>
<dbReference type="GO" id="GO:0004519">
    <property type="term" value="F:endonuclease activity"/>
    <property type="evidence" value="ECO:0007669"/>
    <property type="project" value="UniProtKB-KW"/>
</dbReference>
<dbReference type="AlphaFoldDB" id="A0A2C6KCX0"/>
<comment type="caution">
    <text evidence="8">The sequence shown here is derived from an EMBL/GenBank/DDBJ whole genome shotgun (WGS) entry which is preliminary data.</text>
</comment>
<dbReference type="PANTHER" id="PTHR37984">
    <property type="entry name" value="PROTEIN CBG26694"/>
    <property type="match status" value="1"/>
</dbReference>
<dbReference type="PANTHER" id="PTHR37984:SF5">
    <property type="entry name" value="PROTEIN NYNRIN-LIKE"/>
    <property type="match status" value="1"/>
</dbReference>
<dbReference type="InterPro" id="IPR043128">
    <property type="entry name" value="Rev_trsase/Diguanyl_cyclase"/>
</dbReference>
<evidence type="ECO:0000256" key="1">
    <source>
        <dbReference type="ARBA" id="ARBA00022679"/>
    </source>
</evidence>
<evidence type="ECO:0000313" key="8">
    <source>
        <dbReference type="EMBL" id="PHJ22001.1"/>
    </source>
</evidence>
<evidence type="ECO:0000256" key="4">
    <source>
        <dbReference type="ARBA" id="ARBA00022759"/>
    </source>
</evidence>
<dbReference type="EMBL" id="MIGC01001895">
    <property type="protein sequence ID" value="PHJ22001.1"/>
    <property type="molecule type" value="Genomic_DNA"/>
</dbReference>
<dbReference type="GO" id="GO:0003964">
    <property type="term" value="F:RNA-directed DNA polymerase activity"/>
    <property type="evidence" value="ECO:0007669"/>
    <property type="project" value="UniProtKB-KW"/>
</dbReference>
<feature type="non-terminal residue" evidence="8">
    <location>
        <position position="325"/>
    </location>
</feature>
<keyword evidence="4" id="KW-0255">Endonuclease</keyword>
<keyword evidence="9" id="KW-1185">Reference proteome</keyword>
<evidence type="ECO:0000256" key="3">
    <source>
        <dbReference type="ARBA" id="ARBA00022722"/>
    </source>
</evidence>
<evidence type="ECO:0000256" key="5">
    <source>
        <dbReference type="ARBA" id="ARBA00022801"/>
    </source>
</evidence>
<protein>
    <submittedName>
        <fullName evidence="8">Retrotransposon ty3-gypsy subclass</fullName>
    </submittedName>
</protein>
<reference evidence="8 9" key="1">
    <citation type="journal article" date="2017" name="Int. J. Parasitol.">
        <title>The genome of the protozoan parasite Cystoisospora suis and a reverse vaccinology approach to identify vaccine candidates.</title>
        <authorList>
            <person name="Palmieri N."/>
            <person name="Shrestha A."/>
            <person name="Ruttkowski B."/>
            <person name="Beck T."/>
            <person name="Vogl C."/>
            <person name="Tomley F."/>
            <person name="Blake D.P."/>
            <person name="Joachim A."/>
        </authorList>
    </citation>
    <scope>NUCLEOTIDE SEQUENCE [LARGE SCALE GENOMIC DNA]</scope>
    <source>
        <strain evidence="8 9">Wien I</strain>
    </source>
</reference>
<dbReference type="GeneID" id="94427556"/>
<dbReference type="InterPro" id="IPR043502">
    <property type="entry name" value="DNA/RNA_pol_sf"/>
</dbReference>
<name>A0A2C6KCX0_9APIC</name>
<evidence type="ECO:0000256" key="6">
    <source>
        <dbReference type="ARBA" id="ARBA00022918"/>
    </source>
</evidence>
<dbReference type="InterPro" id="IPR050951">
    <property type="entry name" value="Retrovirus_Pol_polyprotein"/>
</dbReference>
<dbReference type="CDD" id="cd09274">
    <property type="entry name" value="RNase_HI_RT_Ty3"/>
    <property type="match status" value="1"/>
</dbReference>
<gene>
    <name evidence="8" type="ORF">CSUI_004151</name>
</gene>
<keyword evidence="1" id="KW-0808">Transferase</keyword>
<feature type="domain" description="Reverse transcriptase RNase H-like" evidence="7">
    <location>
        <begin position="179"/>
        <end position="273"/>
    </location>
</feature>
<proteinExistence type="predicted"/>
<dbReference type="Gene3D" id="3.30.70.270">
    <property type="match status" value="1"/>
</dbReference>
<dbReference type="OrthoDB" id="2013610at2759"/>
<sequence>MPNSGQTQRLPPSQLLNQGKAKLDHGFAQLVDKFEDIFRELPPGAAKERPIKQQIPTIPGRIPEYPKKCYHLPEDQLKELKKYLKDLLEKGFIVPSQSPVAAPVFFVGKSDGSLRLVIDYRALNGITIKDSYPIPRIQDLFNKLGKAQWKLIPNFNKLAHPLHQLLKETSDMHWRPKHSLIKTDASKHAIRAVLEQEGQPVAFESRKLSTRDQFLPAYESELLAIVYALTKWKSFIGTKPVTVETDHATLSRMLSQKKVTPRLGYWVDKLADFNLKVVYKPGKQNLVANAISRRPDLLAAVQGERPRPRGRVNLLNSRATPDGRR</sequence>
<dbReference type="Proteomes" id="UP000221165">
    <property type="component" value="Unassembled WGS sequence"/>
</dbReference>
<evidence type="ECO:0000259" key="7">
    <source>
        <dbReference type="Pfam" id="PF17917"/>
    </source>
</evidence>
<evidence type="ECO:0000256" key="2">
    <source>
        <dbReference type="ARBA" id="ARBA00022695"/>
    </source>
</evidence>
<keyword evidence="6" id="KW-0695">RNA-directed DNA polymerase</keyword>